<evidence type="ECO:0000313" key="1">
    <source>
        <dbReference type="EMBL" id="QLQ30270.1"/>
    </source>
</evidence>
<dbReference type="KEGG" id="this:HZT40_20790"/>
<sequence>MFVIHQRVEMDEILQRCLYRQDGVQPGDGLAQAFALFGVERVRPFIA</sequence>
<dbReference type="Proteomes" id="UP000510621">
    <property type="component" value="Chromosome"/>
</dbReference>
<gene>
    <name evidence="1" type="ORF">HZT40_20790</name>
</gene>
<proteinExistence type="predicted"/>
<accession>A0A7L6AMG7</accession>
<name>A0A7L6AMG7_9GAMM</name>
<reference evidence="1" key="1">
    <citation type="submission" date="2020-06" db="EMBL/GenBank/DDBJ databases">
        <title>Analysis procedures for assessing recovery of high quality, complete, closed genomes from Nanopore long read metagenome sequencing.</title>
        <authorList>
            <person name="Bessarab I."/>
            <person name="Arumugam K."/>
            <person name="Haryono M."/>
            <person name="Liu X."/>
            <person name="Roy S."/>
            <person name="Zuniga-Montanez R.E."/>
            <person name="Qiu G."/>
            <person name="Drautz-Moses D.I."/>
            <person name="Law Y.Y."/>
            <person name="Wuertz S."/>
            <person name="Lauro F.M."/>
            <person name="Huson D.H."/>
            <person name="Williams R.B."/>
        </authorList>
    </citation>
    <scope>NUCLEOTIDE SEQUENCE [LARGE SCALE GENOMIC DNA]</scope>
    <source>
        <strain evidence="1">SSD2</strain>
    </source>
</reference>
<keyword evidence="2" id="KW-1185">Reference proteome</keyword>
<protein>
    <submittedName>
        <fullName evidence="1">Uncharacterized protein</fullName>
    </submittedName>
</protein>
<dbReference type="AlphaFoldDB" id="A0A7L6AMG7"/>
<organism evidence="1 2">
    <name type="scientific">Candidatus Thiothrix singaporensis</name>
    <dbReference type="NCBI Taxonomy" id="2799669"/>
    <lineage>
        <taxon>Bacteria</taxon>
        <taxon>Pseudomonadati</taxon>
        <taxon>Pseudomonadota</taxon>
        <taxon>Gammaproteobacteria</taxon>
        <taxon>Thiotrichales</taxon>
        <taxon>Thiotrichaceae</taxon>
        <taxon>Thiothrix</taxon>
    </lineage>
</organism>
<dbReference type="EMBL" id="CP059265">
    <property type="protein sequence ID" value="QLQ30270.1"/>
    <property type="molecule type" value="Genomic_DNA"/>
</dbReference>
<evidence type="ECO:0000313" key="2">
    <source>
        <dbReference type="Proteomes" id="UP000510621"/>
    </source>
</evidence>